<sequence>MARPKAKEITERELELMHVFWDRNQSETETELTVSDVRDALQKKGRDLAYTTVATLVRILMEKDFLEQTNEERPFLYRAVRSFDEVSGSMLGDMIQKVFGGSREKLLVRLMEERRLTKKELKALEDILREKP</sequence>
<organism evidence="5 6">
    <name type="scientific">Gimesia aquarii</name>
    <dbReference type="NCBI Taxonomy" id="2527964"/>
    <lineage>
        <taxon>Bacteria</taxon>
        <taxon>Pseudomonadati</taxon>
        <taxon>Planctomycetota</taxon>
        <taxon>Planctomycetia</taxon>
        <taxon>Planctomycetales</taxon>
        <taxon>Planctomycetaceae</taxon>
        <taxon>Gimesia</taxon>
    </lineage>
</organism>
<reference evidence="5 6" key="1">
    <citation type="submission" date="2019-03" db="EMBL/GenBank/DDBJ databases">
        <title>Deep-cultivation of Planctomycetes and their phenomic and genomic characterization uncovers novel biology.</title>
        <authorList>
            <person name="Wiegand S."/>
            <person name="Jogler M."/>
            <person name="Boedeker C."/>
            <person name="Pinto D."/>
            <person name="Vollmers J."/>
            <person name="Rivas-Marin E."/>
            <person name="Kohn T."/>
            <person name="Peeters S.H."/>
            <person name="Heuer A."/>
            <person name="Rast P."/>
            <person name="Oberbeckmann S."/>
            <person name="Bunk B."/>
            <person name="Jeske O."/>
            <person name="Meyerdierks A."/>
            <person name="Storesund J.E."/>
            <person name="Kallscheuer N."/>
            <person name="Luecker S."/>
            <person name="Lage O.M."/>
            <person name="Pohl T."/>
            <person name="Merkel B.J."/>
            <person name="Hornburger P."/>
            <person name="Mueller R.-W."/>
            <person name="Bruemmer F."/>
            <person name="Labrenz M."/>
            <person name="Spormann A.M."/>
            <person name="Op den Camp H."/>
            <person name="Overmann J."/>
            <person name="Amann R."/>
            <person name="Jetten M.S.M."/>
            <person name="Mascher T."/>
            <person name="Medema M.H."/>
            <person name="Devos D.P."/>
            <person name="Kaster A.-K."/>
            <person name="Ovreas L."/>
            <person name="Rohde M."/>
            <person name="Galperin M.Y."/>
            <person name="Jogler C."/>
        </authorList>
    </citation>
    <scope>NUCLEOTIDE SEQUENCE [LARGE SCALE GENOMIC DNA]</scope>
    <source>
        <strain evidence="5 6">V144</strain>
    </source>
</reference>
<dbReference type="GO" id="GO:0045892">
    <property type="term" value="P:negative regulation of DNA-templated transcription"/>
    <property type="evidence" value="ECO:0007669"/>
    <property type="project" value="InterPro"/>
</dbReference>
<dbReference type="SUPFAM" id="SSF46785">
    <property type="entry name" value="Winged helix' DNA-binding domain"/>
    <property type="match status" value="1"/>
</dbReference>
<keyword evidence="3" id="KW-0238">DNA-binding</keyword>
<protein>
    <submittedName>
        <fullName evidence="5">Transcriptional regulator BlaI</fullName>
    </submittedName>
</protein>
<proteinExistence type="inferred from homology"/>
<keyword evidence="2" id="KW-0805">Transcription regulation</keyword>
<dbReference type="RefSeq" id="WP_144985739.1">
    <property type="nucleotide sequence ID" value="NZ_CP037920.1"/>
</dbReference>
<dbReference type="EMBL" id="CP037920">
    <property type="protein sequence ID" value="QDT97385.1"/>
    <property type="molecule type" value="Genomic_DNA"/>
</dbReference>
<dbReference type="InterPro" id="IPR036390">
    <property type="entry name" value="WH_DNA-bd_sf"/>
</dbReference>
<evidence type="ECO:0000256" key="2">
    <source>
        <dbReference type="ARBA" id="ARBA00023015"/>
    </source>
</evidence>
<dbReference type="GO" id="GO:0003677">
    <property type="term" value="F:DNA binding"/>
    <property type="evidence" value="ECO:0007669"/>
    <property type="project" value="UniProtKB-KW"/>
</dbReference>
<dbReference type="InterPro" id="IPR036388">
    <property type="entry name" value="WH-like_DNA-bd_sf"/>
</dbReference>
<evidence type="ECO:0000313" key="5">
    <source>
        <dbReference type="EMBL" id="QDT97385.1"/>
    </source>
</evidence>
<dbReference type="Gene3D" id="1.10.10.10">
    <property type="entry name" value="Winged helix-like DNA-binding domain superfamily/Winged helix DNA-binding domain"/>
    <property type="match status" value="1"/>
</dbReference>
<keyword evidence="4" id="KW-0804">Transcription</keyword>
<accession>A0A517VWK9</accession>
<dbReference type="Pfam" id="PF03965">
    <property type="entry name" value="Penicillinase_R"/>
    <property type="match status" value="1"/>
</dbReference>
<dbReference type="InterPro" id="IPR005650">
    <property type="entry name" value="BlaI_family"/>
</dbReference>
<evidence type="ECO:0000256" key="1">
    <source>
        <dbReference type="ARBA" id="ARBA00011046"/>
    </source>
</evidence>
<dbReference type="KEGG" id="gaw:V144x_28600"/>
<comment type="similarity">
    <text evidence="1">Belongs to the BlaI transcriptional regulatory family.</text>
</comment>
<dbReference type="PIRSF" id="PIRSF019455">
    <property type="entry name" value="CopR_AtkY"/>
    <property type="match status" value="1"/>
</dbReference>
<evidence type="ECO:0000256" key="3">
    <source>
        <dbReference type="ARBA" id="ARBA00023125"/>
    </source>
</evidence>
<dbReference type="Gene3D" id="1.10.4040.10">
    <property type="entry name" value="Penicillinase repressor domain"/>
    <property type="match status" value="1"/>
</dbReference>
<dbReference type="Proteomes" id="UP000318704">
    <property type="component" value="Chromosome"/>
</dbReference>
<evidence type="ECO:0000256" key="4">
    <source>
        <dbReference type="ARBA" id="ARBA00023163"/>
    </source>
</evidence>
<evidence type="ECO:0000313" key="6">
    <source>
        <dbReference type="Proteomes" id="UP000318704"/>
    </source>
</evidence>
<gene>
    <name evidence="5" type="primary">blaI_7</name>
    <name evidence="5" type="ORF">V144x_28600</name>
</gene>
<name>A0A517VWK9_9PLAN</name>
<dbReference type="AlphaFoldDB" id="A0A517VWK9"/>